<evidence type="ECO:0000259" key="2">
    <source>
        <dbReference type="Pfam" id="PF01345"/>
    </source>
</evidence>
<accession>A0A380KYP8</accession>
<dbReference type="NCBIfam" id="TIGR01451">
    <property type="entry name" value="B_ant_repeat"/>
    <property type="match status" value="1"/>
</dbReference>
<evidence type="ECO:0000313" key="7">
    <source>
        <dbReference type="Proteomes" id="UP000254634"/>
    </source>
</evidence>
<feature type="domain" description="Sgo0707-like N2" evidence="5">
    <location>
        <begin position="298"/>
        <end position="436"/>
    </location>
</feature>
<protein>
    <submittedName>
        <fullName evidence="6">Fibril-like structure subunit FibA</fullName>
    </submittedName>
</protein>
<evidence type="ECO:0000259" key="4">
    <source>
        <dbReference type="Pfam" id="PF18873"/>
    </source>
</evidence>
<feature type="domain" description="Sgo0707 N-terminal" evidence="4">
    <location>
        <begin position="29"/>
        <end position="294"/>
    </location>
</feature>
<dbReference type="NCBIfam" id="TIGR01167">
    <property type="entry name" value="LPXTG_anchor"/>
    <property type="match status" value="1"/>
</dbReference>
<dbReference type="InterPro" id="IPR001434">
    <property type="entry name" value="OmcB-like_DUF11"/>
</dbReference>
<name>A0A380KYP8_9STRE</name>
<feature type="transmembrane region" description="Helical" evidence="1">
    <location>
        <begin position="659"/>
        <end position="677"/>
    </location>
</feature>
<organism evidence="6 7">
    <name type="scientific">Streptococcus massiliensis</name>
    <dbReference type="NCBI Taxonomy" id="313439"/>
    <lineage>
        <taxon>Bacteria</taxon>
        <taxon>Bacillati</taxon>
        <taxon>Bacillota</taxon>
        <taxon>Bacilli</taxon>
        <taxon>Lactobacillales</taxon>
        <taxon>Streptococcaceae</taxon>
        <taxon>Streptococcus</taxon>
    </lineage>
</organism>
<dbReference type="InterPro" id="IPR047589">
    <property type="entry name" value="DUF11_rpt"/>
</dbReference>
<proteinExistence type="predicted"/>
<gene>
    <name evidence="6" type="ORF">NCTC13765_00123</name>
</gene>
<reference evidence="6" key="1">
    <citation type="submission" date="2018-06" db="EMBL/GenBank/DDBJ databases">
        <authorList>
            <consortium name="Pathogen Informatics"/>
            <person name="Doyle S."/>
        </authorList>
    </citation>
    <scope>NUCLEOTIDE SEQUENCE [LARGE SCALE GENOMIC DNA]</scope>
    <source>
        <strain evidence="6">NCTC13765</strain>
    </source>
</reference>
<evidence type="ECO:0000259" key="5">
    <source>
        <dbReference type="Pfam" id="PF20623"/>
    </source>
</evidence>
<dbReference type="Gene3D" id="2.60.40.740">
    <property type="match status" value="2"/>
</dbReference>
<keyword evidence="1" id="KW-0472">Membrane</keyword>
<dbReference type="Pfam" id="PF01345">
    <property type="entry name" value="DUF11"/>
    <property type="match status" value="1"/>
</dbReference>
<keyword evidence="1" id="KW-1133">Transmembrane helix</keyword>
<evidence type="ECO:0000256" key="1">
    <source>
        <dbReference type="SAM" id="Phobius"/>
    </source>
</evidence>
<keyword evidence="7" id="KW-1185">Reference proteome</keyword>
<sequence>MKRITKKFLQLFLTGLTFLFLFFSGTSAYAVTELTENRDLSKLQLYQFSLKQENMEVLSQGASVVKANIPPSGNWKASTAFSLVVNKASQAPQNFDTPLQLRFRNAGVVYGKPVDVYITVNRVTTTLIQKNSDYYNARKTAVPFLTVDENWGIKSIQVMDYIYPPHPSITYDMYGSYALDADVTAELRYQDGTPTDLKLVMLPSDIDVVKNIFGREETFSIYDNDTASNKIIKHPLQKLDKTVTGNKTTWHSKIGTSGAFNEANVSGFAVRSSTNTMKFEFTTAVSGGLFGFYVENPDVPQKTVSTTAISAQAGQAVDYTAVYKMPTPGKNVIGSLSSMKMIETLDSRLDFKNLTVQFNGRTLTNGSDYTVEIDGQKVTVTIAQQHLASSNAGKEFKIVYQTETNATVLDNRNPIDNQVTQEIDNLIVPSNTVTTNLLFKKTHSFISGTNGKELPPEVLQLLPPEQTNLANGTTVAPDPPIGNKTQVSVAEGNWIFQSYDKPSETIQDQDVHFVGTWIFQEYEKPTKEVLNNNGTNIDNQEVKSGDVLTYKITYKNTTDSNKQVTITDVIPNYTEYVRNSSSRSIVQNKRWLKWTATVPKDKTVTIQFKVKVDSKVDGQELNNTATVTFGSTALSTNTTKNKTPFKKYVLPETGGQGPIYYLFGGAVLTTISALWLIRRFKQTMTS</sequence>
<dbReference type="InterPro" id="IPR043630">
    <property type="entry name" value="Sgo0707_N1"/>
</dbReference>
<dbReference type="InterPro" id="IPR046473">
    <property type="entry name" value="Sgo0707-like_N2"/>
</dbReference>
<dbReference type="Pfam" id="PF20623">
    <property type="entry name" value="Sgo0707_N2"/>
    <property type="match status" value="1"/>
</dbReference>
<dbReference type="RefSeq" id="WP_018372426.1">
    <property type="nucleotide sequence ID" value="NZ_UHFR01000005.1"/>
</dbReference>
<dbReference type="EMBL" id="UHFR01000005">
    <property type="protein sequence ID" value="SUN75690.1"/>
    <property type="molecule type" value="Genomic_DNA"/>
</dbReference>
<evidence type="ECO:0000259" key="3">
    <source>
        <dbReference type="Pfam" id="PF18655"/>
    </source>
</evidence>
<dbReference type="InterPro" id="IPR041030">
    <property type="entry name" value="SHIRT"/>
</dbReference>
<dbReference type="Proteomes" id="UP000254634">
    <property type="component" value="Unassembled WGS sequence"/>
</dbReference>
<evidence type="ECO:0000313" key="6">
    <source>
        <dbReference type="EMBL" id="SUN75690.1"/>
    </source>
</evidence>
<dbReference type="STRING" id="1123307.GCA_000380065_01710"/>
<dbReference type="OrthoDB" id="2237794at2"/>
<dbReference type="AlphaFoldDB" id="A0A380KYP8"/>
<keyword evidence="1" id="KW-0812">Transmembrane</keyword>
<feature type="domain" description="DUF11" evidence="2">
    <location>
        <begin position="536"/>
        <end position="640"/>
    </location>
</feature>
<feature type="domain" description="SHIRT" evidence="3">
    <location>
        <begin position="439"/>
        <end position="519"/>
    </location>
</feature>
<dbReference type="Pfam" id="PF18655">
    <property type="entry name" value="SHIRT"/>
    <property type="match status" value="1"/>
</dbReference>
<dbReference type="Pfam" id="PF18873">
    <property type="entry name" value="Sgo0707_N1"/>
    <property type="match status" value="1"/>
</dbReference>